<proteinExistence type="predicted"/>
<comment type="caution">
    <text evidence="10">The sequence shown here is derived from an EMBL/GenBank/DDBJ whole genome shotgun (WGS) entry which is preliminary data.</text>
</comment>
<dbReference type="InterPro" id="IPR039421">
    <property type="entry name" value="Type_1_exporter"/>
</dbReference>
<keyword evidence="5" id="KW-0547">Nucleotide-binding</keyword>
<keyword evidence="2" id="KW-0813">Transport</keyword>
<dbReference type="Proteomes" id="UP000051686">
    <property type="component" value="Unassembled WGS sequence"/>
</dbReference>
<dbReference type="PANTHER" id="PTHR43394">
    <property type="entry name" value="ATP-DEPENDENT PERMEASE MDL1, MITOCHONDRIAL"/>
    <property type="match status" value="1"/>
</dbReference>
<dbReference type="InterPro" id="IPR017871">
    <property type="entry name" value="ABC_transporter-like_CS"/>
</dbReference>
<evidence type="ECO:0000259" key="9">
    <source>
        <dbReference type="PROSITE" id="PS50893"/>
    </source>
</evidence>
<dbReference type="Pfam" id="PF00005">
    <property type="entry name" value="ABC_tran"/>
    <property type="match status" value="1"/>
</dbReference>
<gene>
    <name evidence="10" type="ORF">FD46_GL000962</name>
</gene>
<protein>
    <submittedName>
        <fullName evidence="10">ABC transporter</fullName>
    </submittedName>
</protein>
<dbReference type="SUPFAM" id="SSF52540">
    <property type="entry name" value="P-loop containing nucleoside triphosphate hydrolases"/>
    <property type="match status" value="1"/>
</dbReference>
<dbReference type="PANTHER" id="PTHR43394:SF1">
    <property type="entry name" value="ATP-BINDING CASSETTE SUB-FAMILY B MEMBER 10, MITOCHONDRIAL"/>
    <property type="match status" value="1"/>
</dbReference>
<keyword evidence="11" id="KW-1185">Reference proteome</keyword>
<dbReference type="PROSITE" id="PS50893">
    <property type="entry name" value="ABC_TRANSPORTER_2"/>
    <property type="match status" value="1"/>
</dbReference>
<evidence type="ECO:0000256" key="5">
    <source>
        <dbReference type="ARBA" id="ARBA00022741"/>
    </source>
</evidence>
<dbReference type="GO" id="GO:0005524">
    <property type="term" value="F:ATP binding"/>
    <property type="evidence" value="ECO:0007669"/>
    <property type="project" value="UniProtKB-KW"/>
</dbReference>
<keyword evidence="6" id="KW-0067">ATP-binding</keyword>
<sequence>MLLAPVLKRISFTAEPGQTIALVGHTDSGKSSIINILMRFYEFGKGKIRIDGQDIREISIKELRKKIGLVLQDSFLFYGDIASNVRMFDKRISDEKIKQAAEFVHATELPQKYHSQVIERRATYSAGQKQLISFVRTIVNDPKILILDEATANLDTQTEVLIQKELKKIRRGRTTIVVAHRLSTIKDADQILVLDNGQNVEHGTHAQLISQEGKYFEMYRLQSSMNSKVMQ</sequence>
<evidence type="ECO:0000256" key="3">
    <source>
        <dbReference type="ARBA" id="ARBA00022475"/>
    </source>
</evidence>
<evidence type="ECO:0000313" key="11">
    <source>
        <dbReference type="Proteomes" id="UP000051686"/>
    </source>
</evidence>
<organism evidence="10 11">
    <name type="scientific">Liquorilactobacillus oeni DSM 19972</name>
    <dbReference type="NCBI Taxonomy" id="1423777"/>
    <lineage>
        <taxon>Bacteria</taxon>
        <taxon>Bacillati</taxon>
        <taxon>Bacillota</taxon>
        <taxon>Bacilli</taxon>
        <taxon>Lactobacillales</taxon>
        <taxon>Lactobacillaceae</taxon>
        <taxon>Liquorilactobacillus</taxon>
    </lineage>
</organism>
<keyword evidence="7" id="KW-1133">Transmembrane helix</keyword>
<dbReference type="GO" id="GO:0005886">
    <property type="term" value="C:plasma membrane"/>
    <property type="evidence" value="ECO:0007669"/>
    <property type="project" value="UniProtKB-SubCell"/>
</dbReference>
<dbReference type="PATRIC" id="fig|1423777.3.peg.989"/>
<dbReference type="GO" id="GO:0015421">
    <property type="term" value="F:ABC-type oligopeptide transporter activity"/>
    <property type="evidence" value="ECO:0007669"/>
    <property type="project" value="TreeGrafter"/>
</dbReference>
<evidence type="ECO:0000256" key="8">
    <source>
        <dbReference type="ARBA" id="ARBA00023136"/>
    </source>
</evidence>
<dbReference type="PROSITE" id="PS00211">
    <property type="entry name" value="ABC_TRANSPORTER_1"/>
    <property type="match status" value="1"/>
</dbReference>
<keyword evidence="3" id="KW-1003">Cell membrane</keyword>
<evidence type="ECO:0000256" key="2">
    <source>
        <dbReference type="ARBA" id="ARBA00022448"/>
    </source>
</evidence>
<reference evidence="10 11" key="1">
    <citation type="journal article" date="2015" name="Genome Announc.">
        <title>Expanding the biotechnology potential of lactobacilli through comparative genomics of 213 strains and associated genera.</title>
        <authorList>
            <person name="Sun Z."/>
            <person name="Harris H.M."/>
            <person name="McCann A."/>
            <person name="Guo C."/>
            <person name="Argimon S."/>
            <person name="Zhang W."/>
            <person name="Yang X."/>
            <person name="Jeffery I.B."/>
            <person name="Cooney J.C."/>
            <person name="Kagawa T.F."/>
            <person name="Liu W."/>
            <person name="Song Y."/>
            <person name="Salvetti E."/>
            <person name="Wrobel A."/>
            <person name="Rasinkangas P."/>
            <person name="Parkhill J."/>
            <person name="Rea M.C."/>
            <person name="O'Sullivan O."/>
            <person name="Ritari J."/>
            <person name="Douillard F.P."/>
            <person name="Paul Ross R."/>
            <person name="Yang R."/>
            <person name="Briner A.E."/>
            <person name="Felis G.E."/>
            <person name="de Vos W.M."/>
            <person name="Barrangou R."/>
            <person name="Klaenhammer T.R."/>
            <person name="Caufield P.W."/>
            <person name="Cui Y."/>
            <person name="Zhang H."/>
            <person name="O'Toole P.W."/>
        </authorList>
    </citation>
    <scope>NUCLEOTIDE SEQUENCE [LARGE SCALE GENOMIC DNA]</scope>
    <source>
        <strain evidence="10 11">DSM 19972</strain>
    </source>
</reference>
<dbReference type="SMART" id="SM00382">
    <property type="entry name" value="AAA"/>
    <property type="match status" value="1"/>
</dbReference>
<evidence type="ECO:0000256" key="1">
    <source>
        <dbReference type="ARBA" id="ARBA00004651"/>
    </source>
</evidence>
<dbReference type="FunFam" id="3.40.50.300:FF:000221">
    <property type="entry name" value="Multidrug ABC transporter ATP-binding protein"/>
    <property type="match status" value="1"/>
</dbReference>
<name>A0A0R1MH52_9LACO</name>
<accession>A0A0R1MH52</accession>
<dbReference type="EMBL" id="AZEH01000030">
    <property type="protein sequence ID" value="KRL05252.1"/>
    <property type="molecule type" value="Genomic_DNA"/>
</dbReference>
<evidence type="ECO:0000313" key="10">
    <source>
        <dbReference type="EMBL" id="KRL05252.1"/>
    </source>
</evidence>
<comment type="subcellular location">
    <subcellularLocation>
        <location evidence="1">Cell membrane</location>
        <topology evidence="1">Multi-pass membrane protein</topology>
    </subcellularLocation>
</comment>
<dbReference type="GO" id="GO:0090374">
    <property type="term" value="P:oligopeptide export from mitochondrion"/>
    <property type="evidence" value="ECO:0007669"/>
    <property type="project" value="TreeGrafter"/>
</dbReference>
<evidence type="ECO:0000256" key="4">
    <source>
        <dbReference type="ARBA" id="ARBA00022692"/>
    </source>
</evidence>
<dbReference type="InterPro" id="IPR003439">
    <property type="entry name" value="ABC_transporter-like_ATP-bd"/>
</dbReference>
<dbReference type="STRING" id="1423777.FD46_GL000962"/>
<dbReference type="InterPro" id="IPR003593">
    <property type="entry name" value="AAA+_ATPase"/>
</dbReference>
<keyword evidence="4" id="KW-0812">Transmembrane</keyword>
<dbReference type="GO" id="GO:0016887">
    <property type="term" value="F:ATP hydrolysis activity"/>
    <property type="evidence" value="ECO:0007669"/>
    <property type="project" value="InterPro"/>
</dbReference>
<evidence type="ECO:0000256" key="6">
    <source>
        <dbReference type="ARBA" id="ARBA00022840"/>
    </source>
</evidence>
<keyword evidence="8" id="KW-0472">Membrane</keyword>
<dbReference type="AlphaFoldDB" id="A0A0R1MH52"/>
<evidence type="ECO:0000256" key="7">
    <source>
        <dbReference type="ARBA" id="ARBA00022989"/>
    </source>
</evidence>
<feature type="domain" description="ABC transporter" evidence="9">
    <location>
        <begin position="1"/>
        <end position="221"/>
    </location>
</feature>
<dbReference type="Gene3D" id="3.40.50.300">
    <property type="entry name" value="P-loop containing nucleotide triphosphate hydrolases"/>
    <property type="match status" value="1"/>
</dbReference>
<dbReference type="InterPro" id="IPR027417">
    <property type="entry name" value="P-loop_NTPase"/>
</dbReference>